<reference evidence="1 2" key="1">
    <citation type="journal article" date="2024" name="Microbiology">
        <title>Methylomarinum rosea sp. nov., a novel halophilic methanotrophic bacterium from the hypersaline Lake Elton.</title>
        <authorList>
            <person name="Suleimanov R.Z."/>
            <person name="Oshkin I.Y."/>
            <person name="Danilova O.V."/>
            <person name="Suzina N.E."/>
            <person name="Dedysh S.N."/>
        </authorList>
    </citation>
    <scope>NUCLEOTIDE SEQUENCE [LARGE SCALE GENOMIC DNA]</scope>
    <source>
        <strain evidence="1 2">Ch1-1</strain>
    </source>
</reference>
<proteinExistence type="predicted"/>
<gene>
    <name evidence="1" type="ORF">Q9L42_010015</name>
</gene>
<dbReference type="RefSeq" id="WP_349432708.1">
    <property type="nucleotide sequence ID" value="NZ_CP157743.1"/>
</dbReference>
<accession>A0AAU7NZH6</accession>
<protein>
    <submittedName>
        <fullName evidence="1">Uncharacterized protein</fullName>
    </submittedName>
</protein>
<evidence type="ECO:0000313" key="1">
    <source>
        <dbReference type="EMBL" id="XBS22441.1"/>
    </source>
</evidence>
<sequence length="63" mass="7567">MPKRKKKTIEQASLVQIIDTIDHHEERFMPKWFWKTVIKMVFFYRHAAKPAAFAQVAGYRLCE</sequence>
<dbReference type="EMBL" id="CP157743">
    <property type="protein sequence ID" value="XBS22441.1"/>
    <property type="molecule type" value="Genomic_DNA"/>
</dbReference>
<evidence type="ECO:0000313" key="2">
    <source>
        <dbReference type="Proteomes" id="UP001225378"/>
    </source>
</evidence>
<dbReference type="KEGG" id="mech:Q9L42_010015"/>
<keyword evidence="2" id="KW-1185">Reference proteome</keyword>
<dbReference type="Proteomes" id="UP001225378">
    <property type="component" value="Chromosome"/>
</dbReference>
<name>A0AAU7NZH6_9GAMM</name>
<dbReference type="AlphaFoldDB" id="A0AAU7NZH6"/>
<organism evidence="1 2">
    <name type="scientific">Methylomarinum roseum</name>
    <dbReference type="NCBI Taxonomy" id="3067653"/>
    <lineage>
        <taxon>Bacteria</taxon>
        <taxon>Pseudomonadati</taxon>
        <taxon>Pseudomonadota</taxon>
        <taxon>Gammaproteobacteria</taxon>
        <taxon>Methylococcales</taxon>
        <taxon>Methylococcaceae</taxon>
        <taxon>Methylomarinum</taxon>
    </lineage>
</organism>